<gene>
    <name evidence="1" type="ORF">A2226_00840</name>
</gene>
<reference evidence="1 2" key="1">
    <citation type="journal article" date="2016" name="Nat. Commun.">
        <title>Thousands of microbial genomes shed light on interconnected biogeochemical processes in an aquifer system.</title>
        <authorList>
            <person name="Anantharaman K."/>
            <person name="Brown C.T."/>
            <person name="Hug L.A."/>
            <person name="Sharon I."/>
            <person name="Castelle C.J."/>
            <person name="Probst A.J."/>
            <person name="Thomas B.C."/>
            <person name="Singh A."/>
            <person name="Wilkins M.J."/>
            <person name="Karaoz U."/>
            <person name="Brodie E.L."/>
            <person name="Williams K.H."/>
            <person name="Hubbard S.S."/>
            <person name="Banfield J.F."/>
        </authorList>
    </citation>
    <scope>NUCLEOTIDE SEQUENCE [LARGE SCALE GENOMIC DNA]</scope>
</reference>
<evidence type="ECO:0000313" key="2">
    <source>
        <dbReference type="Proteomes" id="UP000178936"/>
    </source>
</evidence>
<accession>A0A1G2Q334</accession>
<dbReference type="EMBL" id="MHTB01000054">
    <property type="protein sequence ID" value="OHA54242.1"/>
    <property type="molecule type" value="Genomic_DNA"/>
</dbReference>
<protein>
    <submittedName>
        <fullName evidence="1">Uncharacterized protein</fullName>
    </submittedName>
</protein>
<dbReference type="Proteomes" id="UP000178936">
    <property type="component" value="Unassembled WGS sequence"/>
</dbReference>
<organism evidence="1 2">
    <name type="scientific">Candidatus Veblenbacteria bacterium RIFOXYA2_FULL_43_9</name>
    <dbReference type="NCBI Taxonomy" id="1802425"/>
    <lineage>
        <taxon>Bacteria</taxon>
        <taxon>Candidatus Vebleniibacteriota</taxon>
    </lineage>
</organism>
<dbReference type="AlphaFoldDB" id="A0A1G2Q334"/>
<comment type="caution">
    <text evidence="1">The sequence shown here is derived from an EMBL/GenBank/DDBJ whole genome shotgun (WGS) entry which is preliminary data.</text>
</comment>
<proteinExistence type="predicted"/>
<sequence>MKQNRFFVNPKDELTNSAIAQYFEHTNQSMDLAQQIIVNGKKISVIEVPSQLISSLLKSKGTPYIFELYIMPPYARNAGKYKLPKYFKKSRQQAKKNTPQVNT</sequence>
<evidence type="ECO:0000313" key="1">
    <source>
        <dbReference type="EMBL" id="OHA54242.1"/>
    </source>
</evidence>
<name>A0A1G2Q334_9BACT</name>